<evidence type="ECO:0000313" key="3">
    <source>
        <dbReference type="Proteomes" id="UP000076532"/>
    </source>
</evidence>
<dbReference type="OrthoDB" id="10057496at2759"/>
<accession>A0A166BTV6</accession>
<dbReference type="AlphaFoldDB" id="A0A166BTV6"/>
<dbReference type="Gene3D" id="1.25.40.20">
    <property type="entry name" value="Ankyrin repeat-containing domain"/>
    <property type="match status" value="1"/>
</dbReference>
<feature type="region of interest" description="Disordered" evidence="1">
    <location>
        <begin position="177"/>
        <end position="196"/>
    </location>
</feature>
<keyword evidence="3" id="KW-1185">Reference proteome</keyword>
<protein>
    <recommendedName>
        <fullName evidence="4">Ankyrin</fullName>
    </recommendedName>
</protein>
<dbReference type="EMBL" id="KV417639">
    <property type="protein sequence ID" value="KZP12968.1"/>
    <property type="molecule type" value="Genomic_DNA"/>
</dbReference>
<dbReference type="InterPro" id="IPR002110">
    <property type="entry name" value="Ankyrin_rpt"/>
</dbReference>
<dbReference type="PANTHER" id="PTHR24121:SF23">
    <property type="entry name" value="NO MECHANORECEPTOR POTENTIAL C, ISOFORM H"/>
    <property type="match status" value="1"/>
</dbReference>
<dbReference type="PANTHER" id="PTHR24121">
    <property type="entry name" value="NO MECHANORECEPTOR POTENTIAL C, ISOFORM D-RELATED"/>
    <property type="match status" value="1"/>
</dbReference>
<evidence type="ECO:0000313" key="2">
    <source>
        <dbReference type="EMBL" id="KZP12968.1"/>
    </source>
</evidence>
<dbReference type="STRING" id="436010.A0A166BTV6"/>
<sequence>MSTPLPTDEEKEEIFLSCRYGDLEDIQEFVNKFGPQPLSDLRDESGNTTLHMICGNGHTDVLDYVGSVVPPALLSVQNSSQSTAMHWAALNQHLPIMQKLVSLPGGPGIDLIDIKNAAGRSPLGEAEMAGWQEGAQWLVEVMNIDTEDAKEEGGDEVIDGTQDVEVEIEDADGQISKMTISGSTGQPVEDAGKNAP</sequence>
<name>A0A166BTV6_9AGAM</name>
<evidence type="ECO:0008006" key="4">
    <source>
        <dbReference type="Google" id="ProtNLM"/>
    </source>
</evidence>
<organism evidence="2 3">
    <name type="scientific">Athelia psychrophila</name>
    <dbReference type="NCBI Taxonomy" id="1759441"/>
    <lineage>
        <taxon>Eukaryota</taxon>
        <taxon>Fungi</taxon>
        <taxon>Dikarya</taxon>
        <taxon>Basidiomycota</taxon>
        <taxon>Agaricomycotina</taxon>
        <taxon>Agaricomycetes</taxon>
        <taxon>Agaricomycetidae</taxon>
        <taxon>Atheliales</taxon>
        <taxon>Atheliaceae</taxon>
        <taxon>Athelia</taxon>
    </lineage>
</organism>
<dbReference type="Proteomes" id="UP000076532">
    <property type="component" value="Unassembled WGS sequence"/>
</dbReference>
<evidence type="ECO:0000256" key="1">
    <source>
        <dbReference type="SAM" id="MobiDB-lite"/>
    </source>
</evidence>
<reference evidence="2 3" key="1">
    <citation type="journal article" date="2016" name="Mol. Biol. Evol.">
        <title>Comparative Genomics of Early-Diverging Mushroom-Forming Fungi Provides Insights into the Origins of Lignocellulose Decay Capabilities.</title>
        <authorList>
            <person name="Nagy L.G."/>
            <person name="Riley R."/>
            <person name="Tritt A."/>
            <person name="Adam C."/>
            <person name="Daum C."/>
            <person name="Floudas D."/>
            <person name="Sun H."/>
            <person name="Yadav J.S."/>
            <person name="Pangilinan J."/>
            <person name="Larsson K.H."/>
            <person name="Matsuura K."/>
            <person name="Barry K."/>
            <person name="Labutti K."/>
            <person name="Kuo R."/>
            <person name="Ohm R.A."/>
            <person name="Bhattacharya S.S."/>
            <person name="Shirouzu T."/>
            <person name="Yoshinaga Y."/>
            <person name="Martin F.M."/>
            <person name="Grigoriev I.V."/>
            <person name="Hibbett D.S."/>
        </authorList>
    </citation>
    <scope>NUCLEOTIDE SEQUENCE [LARGE SCALE GENOMIC DNA]</scope>
    <source>
        <strain evidence="2 3">CBS 109695</strain>
    </source>
</reference>
<dbReference type="InterPro" id="IPR036770">
    <property type="entry name" value="Ankyrin_rpt-contain_sf"/>
</dbReference>
<proteinExistence type="predicted"/>
<gene>
    <name evidence="2" type="ORF">FIBSPDRAFT_897733</name>
</gene>
<feature type="compositionally biased region" description="Polar residues" evidence="1">
    <location>
        <begin position="177"/>
        <end position="186"/>
    </location>
</feature>
<dbReference type="SUPFAM" id="SSF48403">
    <property type="entry name" value="Ankyrin repeat"/>
    <property type="match status" value="1"/>
</dbReference>
<dbReference type="Pfam" id="PF12796">
    <property type="entry name" value="Ank_2"/>
    <property type="match status" value="1"/>
</dbReference>